<evidence type="ECO:0000256" key="2">
    <source>
        <dbReference type="ARBA" id="ARBA00022670"/>
    </source>
</evidence>
<comment type="caution">
    <text evidence="10">The sequence shown here is derived from an EMBL/GenBank/DDBJ whole genome shotgun (WGS) entry which is preliminary data.</text>
</comment>
<dbReference type="Proteomes" id="UP000230251">
    <property type="component" value="Unassembled WGS sequence"/>
</dbReference>
<keyword evidence="8" id="KW-0732">Signal</keyword>
<reference evidence="11" key="1">
    <citation type="submission" date="2017-09" db="EMBL/GenBank/DDBJ databases">
        <title>Depth-based differentiation of microbial function through sediment-hosted aquifers and enrichment of novel symbionts in the deep terrestrial subsurface.</title>
        <authorList>
            <person name="Probst A.J."/>
            <person name="Ladd B."/>
            <person name="Jarett J.K."/>
            <person name="Geller-Mcgrath D.E."/>
            <person name="Sieber C.M.K."/>
            <person name="Emerson J.B."/>
            <person name="Anantharaman K."/>
            <person name="Thomas B.C."/>
            <person name="Malmstrom R."/>
            <person name="Stieglmeier M."/>
            <person name="Klingl A."/>
            <person name="Woyke T."/>
            <person name="Ryan C.M."/>
            <person name="Banfield J.F."/>
        </authorList>
    </citation>
    <scope>NUCLEOTIDE SEQUENCE [LARGE SCALE GENOMIC DNA]</scope>
</reference>
<protein>
    <recommendedName>
        <fullName evidence="9">Peptidase S8/S53 domain-containing protein</fullName>
    </recommendedName>
</protein>
<dbReference type="PANTHER" id="PTHR43806">
    <property type="entry name" value="PEPTIDASE S8"/>
    <property type="match status" value="1"/>
</dbReference>
<keyword evidence="2 5" id="KW-0645">Protease</keyword>
<dbReference type="InterPro" id="IPR034204">
    <property type="entry name" value="PfSUB1-like_cat_dom"/>
</dbReference>
<dbReference type="PROSITE" id="PS00137">
    <property type="entry name" value="SUBTILASE_HIS"/>
    <property type="match status" value="1"/>
</dbReference>
<dbReference type="InterPro" id="IPR050131">
    <property type="entry name" value="Peptidase_S8_subtilisin-like"/>
</dbReference>
<evidence type="ECO:0000256" key="1">
    <source>
        <dbReference type="ARBA" id="ARBA00011073"/>
    </source>
</evidence>
<dbReference type="Pfam" id="PF00082">
    <property type="entry name" value="Peptidase_S8"/>
    <property type="match status" value="1"/>
</dbReference>
<dbReference type="InterPro" id="IPR015500">
    <property type="entry name" value="Peptidase_S8_subtilisin-rel"/>
</dbReference>
<feature type="active site" description="Charge relay system" evidence="5">
    <location>
        <position position="128"/>
    </location>
</feature>
<feature type="region of interest" description="Disordered" evidence="7">
    <location>
        <begin position="509"/>
        <end position="531"/>
    </location>
</feature>
<gene>
    <name evidence="10" type="ORF">CO057_03360</name>
</gene>
<evidence type="ECO:0000256" key="3">
    <source>
        <dbReference type="ARBA" id="ARBA00022801"/>
    </source>
</evidence>
<dbReference type="InterPro" id="IPR000209">
    <property type="entry name" value="Peptidase_S8/S53_dom"/>
</dbReference>
<dbReference type="PANTHER" id="PTHR43806:SF11">
    <property type="entry name" value="CEREVISIN-RELATED"/>
    <property type="match status" value="1"/>
</dbReference>
<dbReference type="PROSITE" id="PS00138">
    <property type="entry name" value="SUBTILASE_SER"/>
    <property type="match status" value="1"/>
</dbReference>
<organism evidence="10 11">
    <name type="scientific">Candidatus Uhrbacteria bacterium CG_4_9_14_0_2_um_filter_41_50</name>
    <dbReference type="NCBI Taxonomy" id="1975031"/>
    <lineage>
        <taxon>Bacteria</taxon>
        <taxon>Candidatus Uhriibacteriota</taxon>
    </lineage>
</organism>
<proteinExistence type="inferred from homology"/>
<evidence type="ECO:0000256" key="6">
    <source>
        <dbReference type="RuleBase" id="RU003355"/>
    </source>
</evidence>
<feature type="active site" description="Charge relay system" evidence="5">
    <location>
        <position position="64"/>
    </location>
</feature>
<dbReference type="InterPro" id="IPR036852">
    <property type="entry name" value="Peptidase_S8/S53_dom_sf"/>
</dbReference>
<dbReference type="GO" id="GO:0004252">
    <property type="term" value="F:serine-type endopeptidase activity"/>
    <property type="evidence" value="ECO:0007669"/>
    <property type="project" value="UniProtKB-UniRule"/>
</dbReference>
<dbReference type="GO" id="GO:0006508">
    <property type="term" value="P:proteolysis"/>
    <property type="evidence" value="ECO:0007669"/>
    <property type="project" value="UniProtKB-KW"/>
</dbReference>
<evidence type="ECO:0000313" key="10">
    <source>
        <dbReference type="EMBL" id="PJC24337.1"/>
    </source>
</evidence>
<evidence type="ECO:0000313" key="11">
    <source>
        <dbReference type="Proteomes" id="UP000230251"/>
    </source>
</evidence>
<evidence type="ECO:0000256" key="8">
    <source>
        <dbReference type="SAM" id="SignalP"/>
    </source>
</evidence>
<dbReference type="Gene3D" id="3.40.50.200">
    <property type="entry name" value="Peptidase S8/S53 domain"/>
    <property type="match status" value="1"/>
</dbReference>
<name>A0A2M8ENV6_9BACT</name>
<dbReference type="InterPro" id="IPR022398">
    <property type="entry name" value="Peptidase_S8_His-AS"/>
</dbReference>
<evidence type="ECO:0000259" key="9">
    <source>
        <dbReference type="Pfam" id="PF00082"/>
    </source>
</evidence>
<feature type="chain" id="PRO_5014650254" description="Peptidase S8/S53 domain-containing protein" evidence="8">
    <location>
        <begin position="27"/>
        <end position="531"/>
    </location>
</feature>
<dbReference type="EMBL" id="PFSI01000050">
    <property type="protein sequence ID" value="PJC24337.1"/>
    <property type="molecule type" value="Genomic_DNA"/>
</dbReference>
<feature type="signal peptide" evidence="8">
    <location>
        <begin position="1"/>
        <end position="26"/>
    </location>
</feature>
<dbReference type="InterPro" id="IPR023827">
    <property type="entry name" value="Peptidase_S8_Asp-AS"/>
</dbReference>
<feature type="active site" description="Charge relay system" evidence="5">
    <location>
        <position position="301"/>
    </location>
</feature>
<keyword evidence="3 5" id="KW-0378">Hydrolase</keyword>
<dbReference type="AlphaFoldDB" id="A0A2M8ENV6"/>
<evidence type="ECO:0000256" key="7">
    <source>
        <dbReference type="SAM" id="MobiDB-lite"/>
    </source>
</evidence>
<sequence length="531" mass="57421">MRRNKKIFIKTIAVLVLVSMPTFVFAEVPNDAFYDQQWYLEQIGAPNAWDTQTGSNEIIIAVLDTGVDLDHPDLVNNLWKNTGEISRNSIDDDSNGYVDDIFGWDFINDDNSPTPDTGLEASSEAVNHGSLIAGIVGAGGDNKIGVSGINWNISIMSVRILDAVGSGDANTVAQAVYYAVDNGADVINMSFTGNVNDPILRNAVKFAYEQGVVIVSALGNEGEDVDNYPVFPACYKSSDGNDDWVIGVASLGKSDKRSVFSNYGSTCTDLSAPGEDIYGVSYFNPSDGYDDKYVGGWSGTSMASPMVAGAAGILLSQYPNLTPTQVRNALKLSVDPVSLDSEYTGEFGAGRLNISQALTIARNFVDQTTETDNPDVGDNSSTTSDLEYSVKAPSFASVYYVTGEGRRAFISSAAYFTWFDSFEEIANVQDQDLSAWSLSGLMLPKAGVVLVKIQSDPQVYALAENSSDEFSPLLRAIPDEQTAIALYGNDWADYVIDIEPTFFAKFSQGEPMSSSETVDKSIMKRREDLTN</sequence>
<accession>A0A2M8ENV6</accession>
<keyword evidence="4 5" id="KW-0720">Serine protease</keyword>
<dbReference type="PRINTS" id="PR00723">
    <property type="entry name" value="SUBTILISIN"/>
</dbReference>
<evidence type="ECO:0000256" key="5">
    <source>
        <dbReference type="PROSITE-ProRule" id="PRU01240"/>
    </source>
</evidence>
<comment type="similarity">
    <text evidence="1 5 6">Belongs to the peptidase S8 family.</text>
</comment>
<dbReference type="PROSITE" id="PS00136">
    <property type="entry name" value="SUBTILASE_ASP"/>
    <property type="match status" value="1"/>
</dbReference>
<feature type="compositionally biased region" description="Basic and acidic residues" evidence="7">
    <location>
        <begin position="517"/>
        <end position="531"/>
    </location>
</feature>
<dbReference type="PROSITE" id="PS51892">
    <property type="entry name" value="SUBTILASE"/>
    <property type="match status" value="1"/>
</dbReference>
<dbReference type="InterPro" id="IPR023828">
    <property type="entry name" value="Peptidase_S8_Ser-AS"/>
</dbReference>
<dbReference type="CDD" id="cd07473">
    <property type="entry name" value="Peptidases_S8_Subtilisin_like"/>
    <property type="match status" value="1"/>
</dbReference>
<dbReference type="SUPFAM" id="SSF52743">
    <property type="entry name" value="Subtilisin-like"/>
    <property type="match status" value="1"/>
</dbReference>
<feature type="domain" description="Peptidase S8/S53" evidence="9">
    <location>
        <begin position="56"/>
        <end position="349"/>
    </location>
</feature>
<evidence type="ECO:0000256" key="4">
    <source>
        <dbReference type="ARBA" id="ARBA00022825"/>
    </source>
</evidence>